<evidence type="ECO:0000256" key="3">
    <source>
        <dbReference type="ARBA" id="ARBA00004406"/>
    </source>
</evidence>
<dbReference type="OrthoDB" id="20368at2759"/>
<evidence type="ECO:0000256" key="15">
    <source>
        <dbReference type="ARBA" id="ARBA00023136"/>
    </source>
</evidence>
<evidence type="ECO:0000256" key="10">
    <source>
        <dbReference type="ARBA" id="ARBA00022753"/>
    </source>
</evidence>
<dbReference type="GO" id="GO:0010008">
    <property type="term" value="C:endosome membrane"/>
    <property type="evidence" value="ECO:0007669"/>
    <property type="project" value="UniProtKB-SubCell"/>
</dbReference>
<keyword evidence="14" id="KW-0496">Mitochondrion</keyword>
<keyword evidence="17" id="KW-0968">Cytoplasmic vesicle</keyword>
<dbReference type="InterPro" id="IPR038274">
    <property type="entry name" value="Atg6/Beclin_C_sf"/>
</dbReference>
<keyword evidence="16" id="KW-0131">Cell cycle</keyword>
<comment type="subcellular location">
    <subcellularLocation>
        <location evidence="4">Cytoplasmic vesicle</location>
        <location evidence="4">Autophagosome</location>
    </subcellularLocation>
    <subcellularLocation>
        <location evidence="3">Endoplasmic reticulum membrane</location>
        <topology evidence="3">Peripheral membrane protein</topology>
    </subcellularLocation>
    <subcellularLocation>
        <location evidence="5">Endosome membrane</location>
        <topology evidence="5">Peripheral membrane protein</topology>
    </subcellularLocation>
    <subcellularLocation>
        <location evidence="1">Golgi apparatus</location>
        <location evidence="1">trans-Golgi network membrane</location>
        <topology evidence="1">Peripheral membrane protein</topology>
    </subcellularLocation>
    <subcellularLocation>
        <location evidence="2">Mitochondrion membrane</location>
        <topology evidence="2">Peripheral membrane protein</topology>
    </subcellularLocation>
</comment>
<dbReference type="Pfam" id="PF15285">
    <property type="entry name" value="BH3"/>
    <property type="match status" value="1"/>
</dbReference>
<dbReference type="Gene3D" id="6.10.250.3110">
    <property type="match status" value="1"/>
</dbReference>
<evidence type="ECO:0000256" key="16">
    <source>
        <dbReference type="ARBA" id="ARBA00023306"/>
    </source>
</evidence>
<dbReference type="Proteomes" id="UP000242188">
    <property type="component" value="Unassembled WGS sequence"/>
</dbReference>
<dbReference type="EMBL" id="NEDP02004925">
    <property type="protein sequence ID" value="OWF44040.1"/>
    <property type="molecule type" value="Genomic_DNA"/>
</dbReference>
<feature type="domain" description="Atg6 BARA" evidence="19">
    <location>
        <begin position="261"/>
        <end position="438"/>
    </location>
</feature>
<dbReference type="GO" id="GO:0030674">
    <property type="term" value="F:protein-macromolecule adaptor activity"/>
    <property type="evidence" value="ECO:0007669"/>
    <property type="project" value="TreeGrafter"/>
</dbReference>
<dbReference type="GO" id="GO:0051301">
    <property type="term" value="P:cell division"/>
    <property type="evidence" value="ECO:0007669"/>
    <property type="project" value="UniProtKB-KW"/>
</dbReference>
<evidence type="ECO:0000256" key="6">
    <source>
        <dbReference type="ARBA" id="ARBA00005965"/>
    </source>
</evidence>
<dbReference type="GO" id="GO:0006995">
    <property type="term" value="P:cellular response to nitrogen starvation"/>
    <property type="evidence" value="ECO:0007669"/>
    <property type="project" value="TreeGrafter"/>
</dbReference>
<dbReference type="Gene3D" id="1.10.418.40">
    <property type="entry name" value="Autophagy protein 6/Beclin 1"/>
    <property type="match status" value="1"/>
</dbReference>
<dbReference type="FunFam" id="1.10.418.40:FF:000001">
    <property type="entry name" value="beclin-1 isoform X1"/>
    <property type="match status" value="1"/>
</dbReference>
<reference evidence="22 23" key="1">
    <citation type="journal article" date="2017" name="Nat. Ecol. Evol.">
        <title>Scallop genome provides insights into evolution of bilaterian karyotype and development.</title>
        <authorList>
            <person name="Wang S."/>
            <person name="Zhang J."/>
            <person name="Jiao W."/>
            <person name="Li J."/>
            <person name="Xun X."/>
            <person name="Sun Y."/>
            <person name="Guo X."/>
            <person name="Huan P."/>
            <person name="Dong B."/>
            <person name="Zhang L."/>
            <person name="Hu X."/>
            <person name="Sun X."/>
            <person name="Wang J."/>
            <person name="Zhao C."/>
            <person name="Wang Y."/>
            <person name="Wang D."/>
            <person name="Huang X."/>
            <person name="Wang R."/>
            <person name="Lv J."/>
            <person name="Li Y."/>
            <person name="Zhang Z."/>
            <person name="Liu B."/>
            <person name="Lu W."/>
            <person name="Hui Y."/>
            <person name="Liang J."/>
            <person name="Zhou Z."/>
            <person name="Hou R."/>
            <person name="Li X."/>
            <person name="Liu Y."/>
            <person name="Li H."/>
            <person name="Ning X."/>
            <person name="Lin Y."/>
            <person name="Zhao L."/>
            <person name="Xing Q."/>
            <person name="Dou J."/>
            <person name="Li Y."/>
            <person name="Mao J."/>
            <person name="Guo H."/>
            <person name="Dou H."/>
            <person name="Li T."/>
            <person name="Mu C."/>
            <person name="Jiang W."/>
            <person name="Fu Q."/>
            <person name="Fu X."/>
            <person name="Miao Y."/>
            <person name="Liu J."/>
            <person name="Yu Q."/>
            <person name="Li R."/>
            <person name="Liao H."/>
            <person name="Li X."/>
            <person name="Kong Y."/>
            <person name="Jiang Z."/>
            <person name="Chourrout D."/>
            <person name="Li R."/>
            <person name="Bao Z."/>
        </authorList>
    </citation>
    <scope>NUCLEOTIDE SEQUENCE [LARGE SCALE GENOMIC DNA]</scope>
    <source>
        <strain evidence="22 23">PY_sf001</strain>
    </source>
</reference>
<dbReference type="InterPro" id="IPR040455">
    <property type="entry name" value="Atg6_BARA"/>
</dbReference>
<keyword evidence="12" id="KW-0333">Golgi apparatus</keyword>
<dbReference type="InterPro" id="IPR029318">
    <property type="entry name" value="BH3_dom"/>
</dbReference>
<dbReference type="GO" id="GO:0045324">
    <property type="term" value="P:late endosome to vacuole transport"/>
    <property type="evidence" value="ECO:0007669"/>
    <property type="project" value="TreeGrafter"/>
</dbReference>
<accession>A0A210Q5M9</accession>
<keyword evidence="10" id="KW-0967">Endosome</keyword>
<dbReference type="GO" id="GO:0005794">
    <property type="term" value="C:Golgi apparatus"/>
    <property type="evidence" value="ECO:0007669"/>
    <property type="project" value="UniProtKB-SubCell"/>
</dbReference>
<sequence>MANNSEQGSGSEYVSFVCQRCRQPLKLDHSFNTINRQLLAELTAPLTRNAEQEETINIFKPGSQSPEKQFEDNVVVQRVIPPSILYEEEAGHDFLLLGETGSGYTDNLSHRVKVNSILFDIMSGQSDVDHPLCEECTDNLLDQLDHQLKITEDECKDYREFLENLSTSDDSPEETGLDDELKQLAAEKEALRQELEKVEQERKEMARQIEAEKETAKELEKEEERYWKEYNEFKRQVQSLEDEQRSVDNQLKYAQTQLDRLKKTNVFNTTFHIWHSGHFGTINNFRLGRLPSVPVDWNEINAAWGQTVLLLHSLANKMGLTFKRFRLVPYGNHSYVESLTDKSKELPLYGSGGFRFFWDTKFDQAMVAFLDCLQQFKEEVEKGDSSFCLPYKMEKGKIEDNSSGTSYSIKIQFNSEEQWTKALKFMLTNLKWGLAWVTSQFATK</sequence>
<evidence type="ECO:0000256" key="7">
    <source>
        <dbReference type="ARBA" id="ARBA00018490"/>
    </source>
</evidence>
<evidence type="ECO:0000256" key="13">
    <source>
        <dbReference type="ARBA" id="ARBA00023054"/>
    </source>
</evidence>
<dbReference type="PANTHER" id="PTHR12768:SF4">
    <property type="entry name" value="BECLIN-1"/>
    <property type="match status" value="1"/>
</dbReference>
<evidence type="ECO:0000256" key="17">
    <source>
        <dbReference type="ARBA" id="ARBA00023329"/>
    </source>
</evidence>
<protein>
    <recommendedName>
        <fullName evidence="7">Beclin-1</fullName>
    </recommendedName>
</protein>
<dbReference type="InterPro" id="IPR041691">
    <property type="entry name" value="Atg6/beclin_CC"/>
</dbReference>
<feature type="coiled-coil region" evidence="18">
    <location>
        <begin position="174"/>
        <end position="257"/>
    </location>
</feature>
<evidence type="ECO:0000259" key="19">
    <source>
        <dbReference type="Pfam" id="PF04111"/>
    </source>
</evidence>
<evidence type="ECO:0000313" key="23">
    <source>
        <dbReference type="Proteomes" id="UP000242188"/>
    </source>
</evidence>
<feature type="domain" description="Beclin-1 BH3" evidence="20">
    <location>
        <begin position="103"/>
        <end position="125"/>
    </location>
</feature>
<dbReference type="STRING" id="6573.A0A210Q5M9"/>
<name>A0A210Q5M9_MIZYE</name>
<dbReference type="AlphaFoldDB" id="A0A210Q5M9"/>
<evidence type="ECO:0000256" key="11">
    <source>
        <dbReference type="ARBA" id="ARBA00022824"/>
    </source>
</evidence>
<dbReference type="Pfam" id="PF17675">
    <property type="entry name" value="APG6_N"/>
    <property type="match status" value="1"/>
</dbReference>
<keyword evidence="13 18" id="KW-0175">Coiled coil</keyword>
<dbReference type="Pfam" id="PF04111">
    <property type="entry name" value="APG6"/>
    <property type="match status" value="1"/>
</dbReference>
<dbReference type="InterPro" id="IPR007243">
    <property type="entry name" value="Atg6/Beclin"/>
</dbReference>
<evidence type="ECO:0000256" key="5">
    <source>
        <dbReference type="ARBA" id="ARBA00004481"/>
    </source>
</evidence>
<organism evidence="22 23">
    <name type="scientific">Mizuhopecten yessoensis</name>
    <name type="common">Japanese scallop</name>
    <name type="synonym">Patinopecten yessoensis</name>
    <dbReference type="NCBI Taxonomy" id="6573"/>
    <lineage>
        <taxon>Eukaryota</taxon>
        <taxon>Metazoa</taxon>
        <taxon>Spiralia</taxon>
        <taxon>Lophotrochozoa</taxon>
        <taxon>Mollusca</taxon>
        <taxon>Bivalvia</taxon>
        <taxon>Autobranchia</taxon>
        <taxon>Pteriomorphia</taxon>
        <taxon>Pectinida</taxon>
        <taxon>Pectinoidea</taxon>
        <taxon>Pectinidae</taxon>
        <taxon>Mizuhopecten</taxon>
    </lineage>
</organism>
<dbReference type="GO" id="GO:0000045">
    <property type="term" value="P:autophagosome assembly"/>
    <property type="evidence" value="ECO:0007669"/>
    <property type="project" value="TreeGrafter"/>
</dbReference>
<dbReference type="GO" id="GO:0000407">
    <property type="term" value="C:phagophore assembly site"/>
    <property type="evidence" value="ECO:0007669"/>
    <property type="project" value="TreeGrafter"/>
</dbReference>
<dbReference type="GO" id="GO:0034272">
    <property type="term" value="C:phosphatidylinositol 3-kinase complex, class III, type II"/>
    <property type="evidence" value="ECO:0007669"/>
    <property type="project" value="TreeGrafter"/>
</dbReference>
<evidence type="ECO:0000256" key="14">
    <source>
        <dbReference type="ARBA" id="ARBA00023128"/>
    </source>
</evidence>
<proteinExistence type="inferred from homology"/>
<evidence type="ECO:0000313" key="22">
    <source>
        <dbReference type="EMBL" id="OWF44040.1"/>
    </source>
</evidence>
<keyword evidence="15" id="KW-0472">Membrane</keyword>
<evidence type="ECO:0000259" key="20">
    <source>
        <dbReference type="Pfam" id="PF15285"/>
    </source>
</evidence>
<dbReference type="GO" id="GO:0000423">
    <property type="term" value="P:mitophagy"/>
    <property type="evidence" value="ECO:0007669"/>
    <property type="project" value="TreeGrafter"/>
</dbReference>
<evidence type="ECO:0000256" key="1">
    <source>
        <dbReference type="ARBA" id="ARBA00004150"/>
    </source>
</evidence>
<keyword evidence="9" id="KW-0132">Cell division</keyword>
<dbReference type="GO" id="GO:0043548">
    <property type="term" value="F:phosphatidylinositol 3-kinase binding"/>
    <property type="evidence" value="ECO:0007669"/>
    <property type="project" value="TreeGrafter"/>
</dbReference>
<dbReference type="InterPro" id="IPR027417">
    <property type="entry name" value="P-loop_NTPase"/>
</dbReference>
<evidence type="ECO:0000259" key="21">
    <source>
        <dbReference type="Pfam" id="PF17675"/>
    </source>
</evidence>
<keyword evidence="8" id="KW-0963">Cytoplasm</keyword>
<comment type="similarity">
    <text evidence="6">Belongs to the beclin family.</text>
</comment>
<evidence type="ECO:0000256" key="18">
    <source>
        <dbReference type="SAM" id="Coils"/>
    </source>
</evidence>
<keyword evidence="23" id="KW-1185">Reference proteome</keyword>
<evidence type="ECO:0000256" key="2">
    <source>
        <dbReference type="ARBA" id="ARBA00004318"/>
    </source>
</evidence>
<comment type="caution">
    <text evidence="22">The sequence shown here is derived from an EMBL/GenBank/DDBJ whole genome shotgun (WGS) entry which is preliminary data.</text>
</comment>
<dbReference type="SUPFAM" id="SSF52540">
    <property type="entry name" value="P-loop containing nucleoside triphosphate hydrolases"/>
    <property type="match status" value="1"/>
</dbReference>
<feature type="domain" description="Atg6/beclin coiled-coil" evidence="21">
    <location>
        <begin position="131"/>
        <end position="258"/>
    </location>
</feature>
<evidence type="ECO:0000256" key="4">
    <source>
        <dbReference type="ARBA" id="ARBA00004419"/>
    </source>
</evidence>
<dbReference type="GO" id="GO:0005776">
    <property type="term" value="C:autophagosome"/>
    <property type="evidence" value="ECO:0007669"/>
    <property type="project" value="UniProtKB-SubCell"/>
</dbReference>
<dbReference type="GO" id="GO:0005789">
    <property type="term" value="C:endoplasmic reticulum membrane"/>
    <property type="evidence" value="ECO:0007669"/>
    <property type="project" value="UniProtKB-SubCell"/>
</dbReference>
<evidence type="ECO:0000256" key="9">
    <source>
        <dbReference type="ARBA" id="ARBA00022618"/>
    </source>
</evidence>
<dbReference type="GO" id="GO:0034271">
    <property type="term" value="C:phosphatidylinositol 3-kinase complex, class III, type I"/>
    <property type="evidence" value="ECO:0007669"/>
    <property type="project" value="TreeGrafter"/>
</dbReference>
<evidence type="ECO:0000256" key="8">
    <source>
        <dbReference type="ARBA" id="ARBA00022490"/>
    </source>
</evidence>
<evidence type="ECO:0000256" key="12">
    <source>
        <dbReference type="ARBA" id="ARBA00023034"/>
    </source>
</evidence>
<dbReference type="PANTHER" id="PTHR12768">
    <property type="entry name" value="BECLIN 1"/>
    <property type="match status" value="1"/>
</dbReference>
<keyword evidence="11" id="KW-0256">Endoplasmic reticulum</keyword>
<gene>
    <name evidence="22" type="ORF">KP79_PYT21150</name>
</gene>
<dbReference type="GO" id="GO:0031966">
    <property type="term" value="C:mitochondrial membrane"/>
    <property type="evidence" value="ECO:0007669"/>
    <property type="project" value="UniProtKB-SubCell"/>
</dbReference>